<evidence type="ECO:0000313" key="3">
    <source>
        <dbReference type="Proteomes" id="UP001239994"/>
    </source>
</evidence>
<protein>
    <recommendedName>
        <fullName evidence="1">MAM domain-containing protein</fullName>
    </recommendedName>
</protein>
<proteinExistence type="predicted"/>
<evidence type="ECO:0000313" key="2">
    <source>
        <dbReference type="EMBL" id="KAK1794628.1"/>
    </source>
</evidence>
<dbReference type="EMBL" id="JAROKS010000016">
    <property type="protein sequence ID" value="KAK1794628.1"/>
    <property type="molecule type" value="Genomic_DNA"/>
</dbReference>
<dbReference type="InterPro" id="IPR000998">
    <property type="entry name" value="MAM_dom"/>
</dbReference>
<gene>
    <name evidence="2" type="ORF">P4O66_001347</name>
</gene>
<dbReference type="AlphaFoldDB" id="A0AAD9DVF5"/>
<dbReference type="PROSITE" id="PS50060">
    <property type="entry name" value="MAM_2"/>
    <property type="match status" value="1"/>
</dbReference>
<dbReference type="GO" id="GO:0016020">
    <property type="term" value="C:membrane"/>
    <property type="evidence" value="ECO:0007669"/>
    <property type="project" value="InterPro"/>
</dbReference>
<keyword evidence="3" id="KW-1185">Reference proteome</keyword>
<comment type="caution">
    <text evidence="2">The sequence shown here is derived from an EMBL/GenBank/DDBJ whole genome shotgun (WGS) entry which is preliminary data.</text>
</comment>
<feature type="domain" description="MAM" evidence="1">
    <location>
        <begin position="21"/>
        <end position="84"/>
    </location>
</feature>
<accession>A0AAD9DVF5</accession>
<evidence type="ECO:0000259" key="1">
    <source>
        <dbReference type="PROSITE" id="PS50060"/>
    </source>
</evidence>
<reference evidence="2" key="1">
    <citation type="submission" date="2023-03" db="EMBL/GenBank/DDBJ databases">
        <title>Electrophorus voltai genome.</title>
        <authorList>
            <person name="Bian C."/>
        </authorList>
    </citation>
    <scope>NUCLEOTIDE SEQUENCE</scope>
    <source>
        <strain evidence="2">CB-2022</strain>
        <tissue evidence="2">Muscle</tissue>
    </source>
</reference>
<sequence>MGLLSTMYTRLETERLSVNTAGCTFDEDSDPSLCEFSQGEEDDFDWQLFRAHASPLSTSDLLRGKPTQPPSGSALIPPGYFTLLTNYFSPHDSILSGPTLGPRLSLAGDYSEIVHWKWKEGSVRATIQDETSKIQEYTRMMAPSDEVLSENLRQQKPNEDGNKEEQEPSWAMCHQQIVDVADMKKSNQWLERFYHTRQDPRCSLCKGAPETIQHITVGY</sequence>
<organism evidence="2 3">
    <name type="scientific">Electrophorus voltai</name>
    <dbReference type="NCBI Taxonomy" id="2609070"/>
    <lineage>
        <taxon>Eukaryota</taxon>
        <taxon>Metazoa</taxon>
        <taxon>Chordata</taxon>
        <taxon>Craniata</taxon>
        <taxon>Vertebrata</taxon>
        <taxon>Euteleostomi</taxon>
        <taxon>Actinopterygii</taxon>
        <taxon>Neopterygii</taxon>
        <taxon>Teleostei</taxon>
        <taxon>Ostariophysi</taxon>
        <taxon>Gymnotiformes</taxon>
        <taxon>Gymnotoidei</taxon>
        <taxon>Gymnotidae</taxon>
        <taxon>Electrophorus</taxon>
    </lineage>
</organism>
<dbReference type="Proteomes" id="UP001239994">
    <property type="component" value="Unassembled WGS sequence"/>
</dbReference>
<name>A0AAD9DVF5_9TELE</name>